<name>A0A3M8QT04_9PROT</name>
<accession>A0A3M8QT04</accession>
<dbReference type="PANTHER" id="PTHR40065:SF3">
    <property type="entry name" value="RNA-BINDING PROTEIN YHBY"/>
    <property type="match status" value="1"/>
</dbReference>
<evidence type="ECO:0000256" key="2">
    <source>
        <dbReference type="PROSITE-ProRule" id="PRU00626"/>
    </source>
</evidence>
<sequence length="90" mass="9528">MLDAKQRHALKGRAHLLKPVLIIGNQGISPGVLGELEVALTAHELIKVRLPALEAADRAAMIEALTTASGADLVGRIGRIVMLYRPQSAA</sequence>
<dbReference type="Pfam" id="PF01985">
    <property type="entry name" value="CRS1_YhbY"/>
    <property type="match status" value="1"/>
</dbReference>
<evidence type="ECO:0000259" key="3">
    <source>
        <dbReference type="PROSITE" id="PS51295"/>
    </source>
</evidence>
<dbReference type="OrthoDB" id="9797519at2"/>
<proteinExistence type="predicted"/>
<dbReference type="PANTHER" id="PTHR40065">
    <property type="entry name" value="RNA-BINDING PROTEIN YHBY"/>
    <property type="match status" value="1"/>
</dbReference>
<keyword evidence="1 2" id="KW-0694">RNA-binding</keyword>
<feature type="domain" description="CRM" evidence="3">
    <location>
        <begin position="1"/>
        <end position="90"/>
    </location>
</feature>
<dbReference type="RefSeq" id="WP_123105458.1">
    <property type="nucleotide sequence ID" value="NZ_CP127527.1"/>
</dbReference>
<dbReference type="PROSITE" id="PS51295">
    <property type="entry name" value="CRM"/>
    <property type="match status" value="1"/>
</dbReference>
<dbReference type="AlphaFoldDB" id="A0A3M8QT04"/>
<dbReference type="SMART" id="SM01103">
    <property type="entry name" value="CRS1_YhbY"/>
    <property type="match status" value="1"/>
</dbReference>
<comment type="caution">
    <text evidence="4">The sequence shown here is derived from an EMBL/GenBank/DDBJ whole genome shotgun (WGS) entry which is preliminary data.</text>
</comment>
<dbReference type="InterPro" id="IPR001890">
    <property type="entry name" value="RNA-binding_CRM"/>
</dbReference>
<gene>
    <name evidence="4" type="ORF">EC580_12255</name>
</gene>
<protein>
    <submittedName>
        <fullName evidence="4">YhbY family RNA-binding protein</fullName>
    </submittedName>
</protein>
<dbReference type="InterPro" id="IPR051925">
    <property type="entry name" value="RNA-binding_domain"/>
</dbReference>
<evidence type="ECO:0000313" key="4">
    <source>
        <dbReference type="EMBL" id="RNF58771.1"/>
    </source>
</evidence>
<dbReference type="SUPFAM" id="SSF75471">
    <property type="entry name" value="YhbY-like"/>
    <property type="match status" value="1"/>
</dbReference>
<dbReference type="InterPro" id="IPR035920">
    <property type="entry name" value="YhbY-like_sf"/>
</dbReference>
<reference evidence="4" key="1">
    <citation type="submission" date="2018-10" db="EMBL/GenBank/DDBJ databases">
        <title>Acidithiobacillus sulfuriphilus sp. nov.: an extremely acidophilic sulfur-oxidizing chemolithotroph isolated from a neutral pH environment.</title>
        <authorList>
            <person name="Falagan C."/>
            <person name="Moya-Beltran A."/>
            <person name="Quatrini R."/>
            <person name="Johnson D.B."/>
        </authorList>
    </citation>
    <scope>NUCLEOTIDE SEQUENCE [LARGE SCALE GENOMIC DNA]</scope>
    <source>
        <strain evidence="4">CJ-2</strain>
    </source>
</reference>
<dbReference type="EMBL" id="RIZI01000189">
    <property type="protein sequence ID" value="RNF58771.1"/>
    <property type="molecule type" value="Genomic_DNA"/>
</dbReference>
<organism evidence="4">
    <name type="scientific">Acidithiobacillus sulfuriphilus</name>
    <dbReference type="NCBI Taxonomy" id="1867749"/>
    <lineage>
        <taxon>Bacteria</taxon>
        <taxon>Pseudomonadati</taxon>
        <taxon>Pseudomonadota</taxon>
        <taxon>Acidithiobacillia</taxon>
        <taxon>Acidithiobacillales</taxon>
        <taxon>Acidithiobacillaceae</taxon>
        <taxon>Acidithiobacillus</taxon>
    </lineage>
</organism>
<dbReference type="GO" id="GO:0003723">
    <property type="term" value="F:RNA binding"/>
    <property type="evidence" value="ECO:0007669"/>
    <property type="project" value="UniProtKB-UniRule"/>
</dbReference>
<dbReference type="Gene3D" id="3.30.110.60">
    <property type="entry name" value="YhbY-like"/>
    <property type="match status" value="1"/>
</dbReference>
<evidence type="ECO:0000256" key="1">
    <source>
        <dbReference type="ARBA" id="ARBA00022884"/>
    </source>
</evidence>